<organism evidence="1 2">
    <name type="scientific">Actinia tenebrosa</name>
    <name type="common">Australian red waratah sea anemone</name>
    <dbReference type="NCBI Taxonomy" id="6105"/>
    <lineage>
        <taxon>Eukaryota</taxon>
        <taxon>Metazoa</taxon>
        <taxon>Cnidaria</taxon>
        <taxon>Anthozoa</taxon>
        <taxon>Hexacorallia</taxon>
        <taxon>Actiniaria</taxon>
        <taxon>Actiniidae</taxon>
        <taxon>Actinia</taxon>
    </lineage>
</organism>
<proteinExistence type="predicted"/>
<dbReference type="AlphaFoldDB" id="A0A6P8IZP6"/>
<sequence>MEKDISTHILTYRGKVLMVRHIENTDTINFTVHGYSKDTRQFVKQKERERQLGMEWPGIRVTGFECIVEYVTGIKQPCLLVENHCGRTEQLCLHLFFLVNISSHVKIASFNLCSSISRLEYKLNDGPCVSWLHRNCLEFLRWNTISKSLEHSSHICTSDELYSSLKLLWSGMMNDKLVAIATLTTETNKTEWLCIDFERGLVPSERILPSVYSSTALCCYVTDDDTVRQRIYIGTSMRQLIGFQQGKLVGHCQLPFDDPCHIISMETEEGSTYVMVQSKKNKVCAINCNQSKIVHEWSNKDIILIDDFLERGTDQLCLLQGSFRGE</sequence>
<dbReference type="GO" id="GO:1990414">
    <property type="term" value="P:replication-born double-strand break repair via sister chromatid exchange"/>
    <property type="evidence" value="ECO:0007669"/>
    <property type="project" value="TreeGrafter"/>
</dbReference>
<reference evidence="2" key="1">
    <citation type="submission" date="2025-08" db="UniProtKB">
        <authorList>
            <consortium name="RefSeq"/>
        </authorList>
    </citation>
    <scope>IDENTIFICATION</scope>
    <source>
        <tissue evidence="2">Tentacle</tissue>
    </source>
</reference>
<gene>
    <name evidence="2" type="primary">LOC116306736</name>
</gene>
<dbReference type="GO" id="GO:2000042">
    <property type="term" value="P:negative regulation of double-strand break repair via homologous recombination"/>
    <property type="evidence" value="ECO:0007669"/>
    <property type="project" value="TreeGrafter"/>
</dbReference>
<dbReference type="GO" id="GO:1905168">
    <property type="term" value="P:positive regulation of double-strand break repair via homologous recombination"/>
    <property type="evidence" value="ECO:0007669"/>
    <property type="project" value="TreeGrafter"/>
</dbReference>
<dbReference type="GO" id="GO:0043240">
    <property type="term" value="C:Fanconi anaemia nuclear complex"/>
    <property type="evidence" value="ECO:0007669"/>
    <property type="project" value="InterPro"/>
</dbReference>
<dbReference type="PANTHER" id="PTHR28450:SF1">
    <property type="entry name" value="FANCONI ANEMIA GROUP B PROTEIN"/>
    <property type="match status" value="1"/>
</dbReference>
<dbReference type="KEGG" id="aten:116306736"/>
<dbReference type="InParanoid" id="A0A6P8IZP6"/>
<protein>
    <submittedName>
        <fullName evidence="2">Fanconi anemia group B protein-like</fullName>
    </submittedName>
</protein>
<dbReference type="OrthoDB" id="5990338at2759"/>
<name>A0A6P8IZP6_ACTTE</name>
<dbReference type="Proteomes" id="UP000515163">
    <property type="component" value="Unplaced"/>
</dbReference>
<evidence type="ECO:0000313" key="1">
    <source>
        <dbReference type="Proteomes" id="UP000515163"/>
    </source>
</evidence>
<dbReference type="GO" id="GO:0036297">
    <property type="term" value="P:interstrand cross-link repair"/>
    <property type="evidence" value="ECO:0007669"/>
    <property type="project" value="InterPro"/>
</dbReference>
<accession>A0A6P8IZP6</accession>
<keyword evidence="1" id="KW-1185">Reference proteome</keyword>
<dbReference type="PANTHER" id="PTHR28450">
    <property type="entry name" value="FANCONI ANEMIA GROUP B PROTEIN"/>
    <property type="match status" value="1"/>
</dbReference>
<dbReference type="GeneID" id="116306736"/>
<dbReference type="InterPro" id="IPR033333">
    <property type="entry name" value="FANCB"/>
</dbReference>
<dbReference type="RefSeq" id="XP_031572689.1">
    <property type="nucleotide sequence ID" value="XM_031716829.1"/>
</dbReference>
<evidence type="ECO:0000313" key="2">
    <source>
        <dbReference type="RefSeq" id="XP_031572689.1"/>
    </source>
</evidence>